<proteinExistence type="predicted"/>
<dbReference type="InterPro" id="IPR036864">
    <property type="entry name" value="Zn2-C6_fun-type_DNA-bd_sf"/>
</dbReference>
<keyword evidence="4" id="KW-0804">Transcription</keyword>
<evidence type="ECO:0000256" key="6">
    <source>
        <dbReference type="SAM" id="MobiDB-lite"/>
    </source>
</evidence>
<dbReference type="Proteomes" id="UP001175261">
    <property type="component" value="Unassembled WGS sequence"/>
</dbReference>
<sequence>MSASLGGASAAANHACEICRERKVRCDRILPKCSRCRRLHQLCGYSKVSHRRPRNGQLQYLYEESAQTTPQVLAPGTSAWTVDSQFELSEPSTGHTQYPLVSREDRNTSPDEAGSRDLDAVSDIANECLPVLELDMFNSTAESDMSIDWACQLAALQPIQTLPLSHQPASAFPYPATDMSSSPIDVSKLHNHFFEVDYFAFPFLNRDRFEAESAAGGHAIKALINAVALAGCTDTAPGSSLRVLYYDLARDHAERGERAGQVNDLNLLQALVFIGRFEAMDGKLERSWLTLGRAAMLSKLLKLHQMDGEAQEDTSNIVEDRERPMMRLPAASDPVLLEERRRTFWALYILQSYLRTRTGWQCTLGDDEDILVQLPSPGVLRSGMIPMKMPFLSNITNNFNSEISSFAGCVLMVDLALRCFKHGERRNTIRFWDDYYALVKQTDDLFDLLKQHLNATSIRQDPVAFSLYLNFRATEIFSHESALARAQSQGLPSTMMVESQRRATAAACQISTAVRLNMPSPGAAKSAILVLQATFIAWPLTIALQAFHRELANGGDREHLSGIVASSRLLFSALGHIEDSGEYWHRSVAHVERRLREWEEENGFQSLSSTF</sequence>
<dbReference type="PROSITE" id="PS00463">
    <property type="entry name" value="ZN2_CY6_FUNGAL_1"/>
    <property type="match status" value="1"/>
</dbReference>
<feature type="region of interest" description="Disordered" evidence="6">
    <location>
        <begin position="88"/>
        <end position="117"/>
    </location>
</feature>
<comment type="subcellular location">
    <subcellularLocation>
        <location evidence="1">Nucleus</location>
    </subcellularLocation>
</comment>
<dbReference type="InterPro" id="IPR001138">
    <property type="entry name" value="Zn2Cys6_DnaBD"/>
</dbReference>
<feature type="compositionally biased region" description="Basic and acidic residues" evidence="6">
    <location>
        <begin position="102"/>
        <end position="117"/>
    </location>
</feature>
<evidence type="ECO:0000256" key="2">
    <source>
        <dbReference type="ARBA" id="ARBA00022723"/>
    </source>
</evidence>
<protein>
    <recommendedName>
        <fullName evidence="7">Zn(2)-C6 fungal-type domain-containing protein</fullName>
    </recommendedName>
</protein>
<evidence type="ECO:0000256" key="1">
    <source>
        <dbReference type="ARBA" id="ARBA00004123"/>
    </source>
</evidence>
<gene>
    <name evidence="8" type="ORF">NLU13_6660</name>
</gene>
<accession>A0AA39GDS0</accession>
<dbReference type="GO" id="GO:0006351">
    <property type="term" value="P:DNA-templated transcription"/>
    <property type="evidence" value="ECO:0007669"/>
    <property type="project" value="InterPro"/>
</dbReference>
<keyword evidence="3" id="KW-0805">Transcription regulation</keyword>
<dbReference type="PANTHER" id="PTHR47338">
    <property type="entry name" value="ZN(II)2CYS6 TRANSCRIPTION FACTOR (EUROFUNG)-RELATED"/>
    <property type="match status" value="1"/>
</dbReference>
<dbReference type="InterPro" id="IPR007219">
    <property type="entry name" value="XnlR_reg_dom"/>
</dbReference>
<evidence type="ECO:0000313" key="9">
    <source>
        <dbReference type="Proteomes" id="UP001175261"/>
    </source>
</evidence>
<dbReference type="SMART" id="SM00906">
    <property type="entry name" value="Fungal_trans"/>
    <property type="match status" value="1"/>
</dbReference>
<dbReference type="CDD" id="cd00067">
    <property type="entry name" value="GAL4"/>
    <property type="match status" value="1"/>
</dbReference>
<dbReference type="GO" id="GO:0005634">
    <property type="term" value="C:nucleus"/>
    <property type="evidence" value="ECO:0007669"/>
    <property type="project" value="UniProtKB-SubCell"/>
</dbReference>
<dbReference type="InterPro" id="IPR050815">
    <property type="entry name" value="TF_fung"/>
</dbReference>
<dbReference type="SUPFAM" id="SSF57701">
    <property type="entry name" value="Zn2/Cys6 DNA-binding domain"/>
    <property type="match status" value="1"/>
</dbReference>
<evidence type="ECO:0000259" key="7">
    <source>
        <dbReference type="PROSITE" id="PS50048"/>
    </source>
</evidence>
<dbReference type="GO" id="GO:0003677">
    <property type="term" value="F:DNA binding"/>
    <property type="evidence" value="ECO:0007669"/>
    <property type="project" value="InterPro"/>
</dbReference>
<dbReference type="GO" id="GO:0008270">
    <property type="term" value="F:zinc ion binding"/>
    <property type="evidence" value="ECO:0007669"/>
    <property type="project" value="InterPro"/>
</dbReference>
<keyword evidence="9" id="KW-1185">Reference proteome</keyword>
<dbReference type="Pfam" id="PF00172">
    <property type="entry name" value="Zn_clus"/>
    <property type="match status" value="1"/>
</dbReference>
<dbReference type="PROSITE" id="PS50048">
    <property type="entry name" value="ZN2_CY6_FUNGAL_2"/>
    <property type="match status" value="1"/>
</dbReference>
<dbReference type="EMBL" id="JAPDFR010000006">
    <property type="protein sequence ID" value="KAK0385480.1"/>
    <property type="molecule type" value="Genomic_DNA"/>
</dbReference>
<feature type="domain" description="Zn(2)-C6 fungal-type" evidence="7">
    <location>
        <begin position="15"/>
        <end position="45"/>
    </location>
</feature>
<dbReference type="Pfam" id="PF04082">
    <property type="entry name" value="Fungal_trans"/>
    <property type="match status" value="1"/>
</dbReference>
<name>A0AA39GDS0_SARSR</name>
<dbReference type="SMART" id="SM00066">
    <property type="entry name" value="GAL4"/>
    <property type="match status" value="1"/>
</dbReference>
<dbReference type="GO" id="GO:0000981">
    <property type="term" value="F:DNA-binding transcription factor activity, RNA polymerase II-specific"/>
    <property type="evidence" value="ECO:0007669"/>
    <property type="project" value="InterPro"/>
</dbReference>
<dbReference type="AlphaFoldDB" id="A0AA39GDS0"/>
<dbReference type="PANTHER" id="PTHR47338:SF10">
    <property type="entry name" value="TRANSCRIPTION FACTOR DOMAIN-CONTAINING PROTEIN-RELATED"/>
    <property type="match status" value="1"/>
</dbReference>
<dbReference type="CDD" id="cd12148">
    <property type="entry name" value="fungal_TF_MHR"/>
    <property type="match status" value="1"/>
</dbReference>
<evidence type="ECO:0000256" key="5">
    <source>
        <dbReference type="ARBA" id="ARBA00023242"/>
    </source>
</evidence>
<keyword evidence="5" id="KW-0539">Nucleus</keyword>
<evidence type="ECO:0000256" key="3">
    <source>
        <dbReference type="ARBA" id="ARBA00023015"/>
    </source>
</evidence>
<comment type="caution">
    <text evidence="8">The sequence shown here is derived from an EMBL/GenBank/DDBJ whole genome shotgun (WGS) entry which is preliminary data.</text>
</comment>
<evidence type="ECO:0000313" key="8">
    <source>
        <dbReference type="EMBL" id="KAK0385480.1"/>
    </source>
</evidence>
<organism evidence="8 9">
    <name type="scientific">Sarocladium strictum</name>
    <name type="common">Black bundle disease fungus</name>
    <name type="synonym">Acremonium strictum</name>
    <dbReference type="NCBI Taxonomy" id="5046"/>
    <lineage>
        <taxon>Eukaryota</taxon>
        <taxon>Fungi</taxon>
        <taxon>Dikarya</taxon>
        <taxon>Ascomycota</taxon>
        <taxon>Pezizomycotina</taxon>
        <taxon>Sordariomycetes</taxon>
        <taxon>Hypocreomycetidae</taxon>
        <taxon>Hypocreales</taxon>
        <taxon>Sarocladiaceae</taxon>
        <taxon>Sarocladium</taxon>
    </lineage>
</organism>
<keyword evidence="2" id="KW-0479">Metal-binding</keyword>
<dbReference type="Gene3D" id="4.10.240.10">
    <property type="entry name" value="Zn(2)-C6 fungal-type DNA-binding domain"/>
    <property type="match status" value="1"/>
</dbReference>
<reference evidence="8" key="1">
    <citation type="submission" date="2022-10" db="EMBL/GenBank/DDBJ databases">
        <title>Determination and structural analysis of whole genome sequence of Sarocladium strictum F4-1.</title>
        <authorList>
            <person name="Hu L."/>
            <person name="Jiang Y."/>
        </authorList>
    </citation>
    <scope>NUCLEOTIDE SEQUENCE</scope>
    <source>
        <strain evidence="8">F4-1</strain>
    </source>
</reference>
<evidence type="ECO:0000256" key="4">
    <source>
        <dbReference type="ARBA" id="ARBA00023163"/>
    </source>
</evidence>